<name>A0A4U1BDA6_9GAMM</name>
<dbReference type="EMBL" id="SWCI01000008">
    <property type="protein sequence ID" value="TKB48248.1"/>
    <property type="molecule type" value="Genomic_DNA"/>
</dbReference>
<proteinExistence type="predicted"/>
<reference evidence="2 3" key="1">
    <citation type="submission" date="2019-04" db="EMBL/GenBank/DDBJ databases">
        <authorList>
            <person name="Hwang J.C."/>
        </authorList>
    </citation>
    <scope>NUCLEOTIDE SEQUENCE [LARGE SCALE GENOMIC DNA]</scope>
    <source>
        <strain evidence="2 3">IMCC35001</strain>
    </source>
</reference>
<accession>A0A4U1BDA6</accession>
<dbReference type="InterPro" id="IPR020016">
    <property type="entry name" value="Decahaem-assoc_OM_MtrB/PioB"/>
</dbReference>
<dbReference type="AlphaFoldDB" id="A0A4U1BDA6"/>
<keyword evidence="1" id="KW-0732">Signal</keyword>
<dbReference type="RefSeq" id="WP_136853719.1">
    <property type="nucleotide sequence ID" value="NZ_SWCI01000008.1"/>
</dbReference>
<dbReference type="Pfam" id="PF11854">
    <property type="entry name" value="MtrB_PioB"/>
    <property type="match status" value="1"/>
</dbReference>
<comment type="caution">
    <text evidence="2">The sequence shown here is derived from an EMBL/GenBank/DDBJ whole genome shotgun (WGS) entry which is preliminary data.</text>
</comment>
<organism evidence="2 3">
    <name type="scientific">Ferrimonas sediminicola</name>
    <dbReference type="NCBI Taxonomy" id="2569538"/>
    <lineage>
        <taxon>Bacteria</taxon>
        <taxon>Pseudomonadati</taxon>
        <taxon>Pseudomonadota</taxon>
        <taxon>Gammaproteobacteria</taxon>
        <taxon>Alteromonadales</taxon>
        <taxon>Ferrimonadaceae</taxon>
        <taxon>Ferrimonas</taxon>
    </lineage>
</organism>
<feature type="chain" id="PRO_5020993794" evidence="1">
    <location>
        <begin position="22"/>
        <end position="651"/>
    </location>
</feature>
<dbReference type="NCBIfam" id="TIGR03509">
    <property type="entry name" value="OMP_MtrB_PioB"/>
    <property type="match status" value="1"/>
</dbReference>
<protein>
    <submittedName>
        <fullName evidence="2">MtrB/PioB family decaheme-associated outer membrane protein</fullName>
    </submittedName>
</protein>
<keyword evidence="3" id="KW-1185">Reference proteome</keyword>
<sequence>MRFRYNLITLALAGVSGMAMAGGYSIQDANLDKVNTDKWSCKRCVVEYGAHGSVGVAAGTVDSDNERSANYFGAEDGAFGAFNSDLKYSAESGYGAALEARNLGMDNGEARLSAGHGDTWNLALEYGKLVTVKNDHAQSNYSVVGNGWVAGELQEQTLESERERYGAELSVGGEMWQTYANFRREDKSGLTKASIWGGTPTNVAKPVDSSTDTWEAGVKLQGERWFTQLAYLASSYDNKVDVLNFGAVPGAYQDAPDNDAYQVMANGYYSFGRTQVAGRVSSGEMTQDQDLLLVNNGLAGFDGKIETLDANLKLTSLVTSALRLTASVDYSERDNSSDILVTELALDPNSGNAAEYQAYDVDRTTYKLGASYRIARGYRVDLGYDRKEVTRSAQDREDTTDDAVWGRVRVTAFDAWDIALKGGFSSRDGSTYTVTGNNNDLMRRYNVADRDRSEVELRLSHTPLDRLTVDLSGYYALDDYDNSEVGLTEAEDYGFDATLAFQHTERFNTHLFFGKQWIFSEQSGSVSGPANWEAKVEDEFEHFGLGFTYSGLMAEKLVLGGDYVYADSNSDTTAGFSEYDGYFATSYNLNLYGAYAINPALSLRLDYRFERYEDADYAAVEQDTLSNLVTLGDLNSDYNAHMVMLSVNYKL</sequence>
<dbReference type="SUPFAM" id="SSF56935">
    <property type="entry name" value="Porins"/>
    <property type="match status" value="1"/>
</dbReference>
<dbReference type="OrthoDB" id="9146719at2"/>
<evidence type="ECO:0000313" key="3">
    <source>
        <dbReference type="Proteomes" id="UP000305674"/>
    </source>
</evidence>
<dbReference type="Proteomes" id="UP000305674">
    <property type="component" value="Unassembled WGS sequence"/>
</dbReference>
<feature type="signal peptide" evidence="1">
    <location>
        <begin position="1"/>
        <end position="21"/>
    </location>
</feature>
<gene>
    <name evidence="2" type="ORF">FCL40_12930</name>
</gene>
<evidence type="ECO:0000313" key="2">
    <source>
        <dbReference type="EMBL" id="TKB48248.1"/>
    </source>
</evidence>
<evidence type="ECO:0000256" key="1">
    <source>
        <dbReference type="SAM" id="SignalP"/>
    </source>
</evidence>